<dbReference type="Proteomes" id="UP000001784">
    <property type="component" value="Chromosome"/>
</dbReference>
<dbReference type="AlphaFoldDB" id="A0LEJ1"/>
<feature type="transmembrane region" description="Helical" evidence="6">
    <location>
        <begin position="17"/>
        <end position="38"/>
    </location>
</feature>
<feature type="transmembrane region" description="Helical" evidence="6">
    <location>
        <begin position="44"/>
        <end position="68"/>
    </location>
</feature>
<dbReference type="InterPro" id="IPR007267">
    <property type="entry name" value="GtrA_DPMS_TM"/>
</dbReference>
<sequence>MNGVAFRLKNEFCSRQFAGFLVVGGSAAILNFFCRVFLSGYLSYAAAIVVAYLIAMVFAFVLGKCFVFQSRRSSRTAREFINFGLVNGLAVLQTLGISLLLAYVVLPYCGVSSHGEEIAHAVGIMVPAFTSYVGHKHFTFK</sequence>
<keyword evidence="4 6" id="KW-1133">Transmembrane helix</keyword>
<feature type="domain" description="GtrA/DPMS transmembrane" evidence="7">
    <location>
        <begin position="20"/>
        <end position="140"/>
    </location>
</feature>
<dbReference type="PANTHER" id="PTHR38459">
    <property type="entry name" value="PROPHAGE BACTOPRENOL-LINKED GLUCOSE TRANSLOCASE HOMOLOG"/>
    <property type="match status" value="1"/>
</dbReference>
<evidence type="ECO:0000256" key="2">
    <source>
        <dbReference type="ARBA" id="ARBA00009399"/>
    </source>
</evidence>
<dbReference type="eggNOG" id="COG2246">
    <property type="taxonomic scope" value="Bacteria"/>
</dbReference>
<dbReference type="InParanoid" id="A0LEJ1"/>
<evidence type="ECO:0000256" key="5">
    <source>
        <dbReference type="ARBA" id="ARBA00023136"/>
    </source>
</evidence>
<dbReference type="KEGG" id="sfu:Sfum_0141"/>
<feature type="transmembrane region" description="Helical" evidence="6">
    <location>
        <begin position="80"/>
        <end position="106"/>
    </location>
</feature>
<keyword evidence="5 6" id="KW-0472">Membrane</keyword>
<dbReference type="OrthoDB" id="7060875at2"/>
<organism evidence="8 9">
    <name type="scientific">Syntrophobacter fumaroxidans (strain DSM 10017 / MPOB)</name>
    <dbReference type="NCBI Taxonomy" id="335543"/>
    <lineage>
        <taxon>Bacteria</taxon>
        <taxon>Pseudomonadati</taxon>
        <taxon>Thermodesulfobacteriota</taxon>
        <taxon>Syntrophobacteria</taxon>
        <taxon>Syntrophobacterales</taxon>
        <taxon>Syntrophobacteraceae</taxon>
        <taxon>Syntrophobacter</taxon>
    </lineage>
</organism>
<evidence type="ECO:0000256" key="3">
    <source>
        <dbReference type="ARBA" id="ARBA00022692"/>
    </source>
</evidence>
<evidence type="ECO:0000313" key="8">
    <source>
        <dbReference type="EMBL" id="ABK15843.1"/>
    </source>
</evidence>
<name>A0LEJ1_SYNFM</name>
<feature type="transmembrane region" description="Helical" evidence="6">
    <location>
        <begin position="118"/>
        <end position="135"/>
    </location>
</feature>
<dbReference type="PANTHER" id="PTHR38459:SF1">
    <property type="entry name" value="PROPHAGE BACTOPRENOL-LINKED GLUCOSE TRANSLOCASE HOMOLOG"/>
    <property type="match status" value="1"/>
</dbReference>
<dbReference type="HOGENOM" id="CLU_121804_0_0_7"/>
<proteinExistence type="inferred from homology"/>
<dbReference type="GO" id="GO:0000271">
    <property type="term" value="P:polysaccharide biosynthetic process"/>
    <property type="evidence" value="ECO:0007669"/>
    <property type="project" value="InterPro"/>
</dbReference>
<dbReference type="Pfam" id="PF04138">
    <property type="entry name" value="GtrA_DPMS_TM"/>
    <property type="match status" value="1"/>
</dbReference>
<evidence type="ECO:0000256" key="6">
    <source>
        <dbReference type="SAM" id="Phobius"/>
    </source>
</evidence>
<keyword evidence="3 6" id="KW-0812">Transmembrane</keyword>
<keyword evidence="9" id="KW-1185">Reference proteome</keyword>
<dbReference type="EMBL" id="CP000478">
    <property type="protein sequence ID" value="ABK15843.1"/>
    <property type="molecule type" value="Genomic_DNA"/>
</dbReference>
<dbReference type="InterPro" id="IPR051401">
    <property type="entry name" value="GtrA_CellWall_Glycosyl"/>
</dbReference>
<evidence type="ECO:0000256" key="1">
    <source>
        <dbReference type="ARBA" id="ARBA00004141"/>
    </source>
</evidence>
<evidence type="ECO:0000313" key="9">
    <source>
        <dbReference type="Proteomes" id="UP000001784"/>
    </source>
</evidence>
<reference evidence="8 9" key="1">
    <citation type="submission" date="2006-10" db="EMBL/GenBank/DDBJ databases">
        <title>Complete sequence of Syntrophobacter fumaroxidans MPOB.</title>
        <authorList>
            <consortium name="US DOE Joint Genome Institute"/>
            <person name="Copeland A."/>
            <person name="Lucas S."/>
            <person name="Lapidus A."/>
            <person name="Barry K."/>
            <person name="Detter J.C."/>
            <person name="Glavina del Rio T."/>
            <person name="Hammon N."/>
            <person name="Israni S."/>
            <person name="Pitluck S."/>
            <person name="Goltsman E.G."/>
            <person name="Martinez M."/>
            <person name="Schmutz J."/>
            <person name="Larimer F."/>
            <person name="Land M."/>
            <person name="Hauser L."/>
            <person name="Kyrpides N."/>
            <person name="Kim E."/>
            <person name="Boone D.R."/>
            <person name="Brockman F."/>
            <person name="Culley D."/>
            <person name="Ferry J."/>
            <person name="Gunsalus R."/>
            <person name="McInerney M.J."/>
            <person name="Morrison M."/>
            <person name="Plugge C."/>
            <person name="Rohlin L."/>
            <person name="Scholten J."/>
            <person name="Sieber J."/>
            <person name="Stams A.J.M."/>
            <person name="Worm P."/>
            <person name="Henstra A.M."/>
            <person name="Richardson P."/>
        </authorList>
    </citation>
    <scope>NUCLEOTIDE SEQUENCE [LARGE SCALE GENOMIC DNA]</scope>
    <source>
        <strain evidence="9">DSM 10017 / MPOB</strain>
    </source>
</reference>
<dbReference type="GO" id="GO:0005886">
    <property type="term" value="C:plasma membrane"/>
    <property type="evidence" value="ECO:0007669"/>
    <property type="project" value="TreeGrafter"/>
</dbReference>
<accession>A0LEJ1</accession>
<comment type="subcellular location">
    <subcellularLocation>
        <location evidence="1">Membrane</location>
        <topology evidence="1">Multi-pass membrane protein</topology>
    </subcellularLocation>
</comment>
<dbReference type="RefSeq" id="WP_011697016.1">
    <property type="nucleotide sequence ID" value="NC_008554.1"/>
</dbReference>
<evidence type="ECO:0000259" key="7">
    <source>
        <dbReference type="Pfam" id="PF04138"/>
    </source>
</evidence>
<gene>
    <name evidence="8" type="ordered locus">Sfum_0141</name>
</gene>
<dbReference type="STRING" id="335543.Sfum_0141"/>
<protein>
    <submittedName>
        <fullName evidence="8">GtrA family protein</fullName>
    </submittedName>
</protein>
<comment type="similarity">
    <text evidence="2">Belongs to the GtrA family.</text>
</comment>
<evidence type="ECO:0000256" key="4">
    <source>
        <dbReference type="ARBA" id="ARBA00022989"/>
    </source>
</evidence>